<reference evidence="1 2" key="1">
    <citation type="submission" date="2016-11" db="EMBL/GenBank/DDBJ databases">
        <title>Study of marine rhodopsin-containing bacteria.</title>
        <authorList>
            <person name="Yoshizawa S."/>
            <person name="Kumagai Y."/>
            <person name="Kogure K."/>
        </authorList>
    </citation>
    <scope>NUCLEOTIDE SEQUENCE [LARGE SCALE GENOMIC DNA]</scope>
    <source>
        <strain evidence="1 2">SAORIC-28</strain>
    </source>
</reference>
<dbReference type="Proteomes" id="UP000216339">
    <property type="component" value="Unassembled WGS sequence"/>
</dbReference>
<evidence type="ECO:0000313" key="2">
    <source>
        <dbReference type="Proteomes" id="UP000216339"/>
    </source>
</evidence>
<protein>
    <submittedName>
        <fullName evidence="1">Uncharacterized protein</fullName>
    </submittedName>
</protein>
<dbReference type="EMBL" id="MQWD01000001">
    <property type="protein sequence ID" value="PAP75515.1"/>
    <property type="molecule type" value="Genomic_DNA"/>
</dbReference>
<organism evidence="1 2">
    <name type="scientific">Rubrivirga marina</name>
    <dbReference type="NCBI Taxonomy" id="1196024"/>
    <lineage>
        <taxon>Bacteria</taxon>
        <taxon>Pseudomonadati</taxon>
        <taxon>Rhodothermota</taxon>
        <taxon>Rhodothermia</taxon>
        <taxon>Rhodothermales</taxon>
        <taxon>Rubricoccaceae</taxon>
        <taxon>Rubrivirga</taxon>
    </lineage>
</organism>
<evidence type="ECO:0000313" key="1">
    <source>
        <dbReference type="EMBL" id="PAP75515.1"/>
    </source>
</evidence>
<keyword evidence="2" id="KW-1185">Reference proteome</keyword>
<sequence length="163" mass="17254">MPNDSAAFHAVALVAAARAALQTARRIGDRRAGRDASEQESERTVRDDLGGLHVEVGATLVRLRLRVVTGVPENEAAALAQAFEDRLLLDDLSDALGTAHQKLLSLYPAVDESLVEEARVLAGESRRRSVADEYGRALAAFTARVGDLRDALGDVLIDGGGGV</sequence>
<dbReference type="AlphaFoldDB" id="A0A271IXT1"/>
<comment type="caution">
    <text evidence="1">The sequence shown here is derived from an EMBL/GenBank/DDBJ whole genome shotgun (WGS) entry which is preliminary data.</text>
</comment>
<accession>A0A271IXT1</accession>
<name>A0A271IXT1_9BACT</name>
<proteinExistence type="predicted"/>
<gene>
    <name evidence="1" type="ORF">BSZ37_03175</name>
</gene>
<dbReference type="OrthoDB" id="1495052at2"/>
<dbReference type="RefSeq" id="WP_095509150.1">
    <property type="nucleotide sequence ID" value="NZ_MQWD01000001.1"/>
</dbReference>